<dbReference type="Gene3D" id="3.80.10.10">
    <property type="entry name" value="Ribonuclease Inhibitor"/>
    <property type="match status" value="1"/>
</dbReference>
<sequence length="432" mass="49748">MEAAKLRTEDVTFSDRISHLPDDLLFRMLSLVPISDAMHTNLLSKRWKSVWKMMPTLEYDQSCCANIGSLGFEEFCKRSVQLHEAPVLRTLTLKLNQQRSLKLPGSFPDTVFQKLVVLKLHTIIPHFPDSPPSTVCFQSLKSLHLTHVSFLGEKGFCRLISACPVLDDLFLDSVTSRIQVWLRSSFTISVPSLQRLEIKQNTSHDPIYPSYHSEFKIDTPSLKYIRIIHSIGSFIFYEDMPNLVEARLGVAPYQTDKFLRFLTSVQFLSICIYAKEVLLLAKKISQRLLHLELHIYGKSSLNLLLYLLKQSPKLQFLKLHETHKIFTMPTYPSRLIRSEEYNDPSPSVCNPSSIPEFVSFHLKAFQWLLYRGREEEKQIVLYILQNALCLKTAAISLSSVGLQRGEELLMIKELEYMPKVSTSCKLVVQHRE</sequence>
<gene>
    <name evidence="3" type="primary">LOC108833287</name>
</gene>
<dbReference type="PROSITE" id="PS50181">
    <property type="entry name" value="FBOX"/>
    <property type="match status" value="1"/>
</dbReference>
<dbReference type="PANTHER" id="PTHR31900:SF28">
    <property type="entry name" value="FBD DOMAIN-CONTAINING PROTEIN"/>
    <property type="match status" value="1"/>
</dbReference>
<dbReference type="OrthoDB" id="1096259at2759"/>
<dbReference type="InterPro" id="IPR050232">
    <property type="entry name" value="FBL13/AtMIF1-like"/>
</dbReference>
<dbReference type="PANTHER" id="PTHR31900">
    <property type="entry name" value="F-BOX/RNI SUPERFAMILY PROTEIN-RELATED"/>
    <property type="match status" value="1"/>
</dbReference>
<reference evidence="2" key="1">
    <citation type="journal article" date="2019" name="Database">
        <title>The radish genome database (RadishGD): an integrated information resource for radish genomics.</title>
        <authorList>
            <person name="Yu H.J."/>
            <person name="Baek S."/>
            <person name="Lee Y.J."/>
            <person name="Cho A."/>
            <person name="Mun J.H."/>
        </authorList>
    </citation>
    <scope>NUCLEOTIDE SEQUENCE [LARGE SCALE GENOMIC DNA]</scope>
    <source>
        <strain evidence="2">cv. WK10039</strain>
    </source>
</reference>
<dbReference type="Pfam" id="PF08387">
    <property type="entry name" value="FBD"/>
    <property type="match status" value="1"/>
</dbReference>
<dbReference type="Pfam" id="PF00646">
    <property type="entry name" value="F-box"/>
    <property type="match status" value="1"/>
</dbReference>
<evidence type="ECO:0000313" key="2">
    <source>
        <dbReference type="Proteomes" id="UP000504610"/>
    </source>
</evidence>
<dbReference type="RefSeq" id="XP_056850310.1">
    <property type="nucleotide sequence ID" value="XM_056994330.1"/>
</dbReference>
<reference evidence="3" key="2">
    <citation type="submission" date="2025-08" db="UniProtKB">
        <authorList>
            <consortium name="RefSeq"/>
        </authorList>
    </citation>
    <scope>IDENTIFICATION</scope>
    <source>
        <tissue evidence="3">Leaf</tissue>
    </source>
</reference>
<dbReference type="Pfam" id="PF07723">
    <property type="entry name" value="LRR_2"/>
    <property type="match status" value="1"/>
</dbReference>
<dbReference type="InterPro" id="IPR001810">
    <property type="entry name" value="F-box_dom"/>
</dbReference>
<dbReference type="AlphaFoldDB" id="A0A9W3CFH0"/>
<accession>A0A9W3CFH0</accession>
<evidence type="ECO:0000313" key="3">
    <source>
        <dbReference type="RefSeq" id="XP_056850310.1"/>
    </source>
</evidence>
<dbReference type="InterPro" id="IPR032675">
    <property type="entry name" value="LRR_dom_sf"/>
</dbReference>
<organism evidence="2 3">
    <name type="scientific">Raphanus sativus</name>
    <name type="common">Radish</name>
    <name type="synonym">Raphanus raphanistrum var. sativus</name>
    <dbReference type="NCBI Taxonomy" id="3726"/>
    <lineage>
        <taxon>Eukaryota</taxon>
        <taxon>Viridiplantae</taxon>
        <taxon>Streptophyta</taxon>
        <taxon>Embryophyta</taxon>
        <taxon>Tracheophyta</taxon>
        <taxon>Spermatophyta</taxon>
        <taxon>Magnoliopsida</taxon>
        <taxon>eudicotyledons</taxon>
        <taxon>Gunneridae</taxon>
        <taxon>Pentapetalae</taxon>
        <taxon>rosids</taxon>
        <taxon>malvids</taxon>
        <taxon>Brassicales</taxon>
        <taxon>Brassicaceae</taxon>
        <taxon>Brassiceae</taxon>
        <taxon>Raphanus</taxon>
    </lineage>
</organism>
<dbReference type="SUPFAM" id="SSF52047">
    <property type="entry name" value="RNI-like"/>
    <property type="match status" value="1"/>
</dbReference>
<dbReference type="Proteomes" id="UP000504610">
    <property type="component" value="Chromosome 2"/>
</dbReference>
<dbReference type="GeneID" id="108833287"/>
<dbReference type="KEGG" id="rsz:108833287"/>
<protein>
    <submittedName>
        <fullName evidence="3">F-box/FBD/LRR-repeat protein At5g56810</fullName>
    </submittedName>
</protein>
<dbReference type="SUPFAM" id="SSF81383">
    <property type="entry name" value="F-box domain"/>
    <property type="match status" value="1"/>
</dbReference>
<evidence type="ECO:0000259" key="1">
    <source>
        <dbReference type="PROSITE" id="PS50181"/>
    </source>
</evidence>
<dbReference type="InterPro" id="IPR036047">
    <property type="entry name" value="F-box-like_dom_sf"/>
</dbReference>
<keyword evidence="2" id="KW-1185">Reference proteome</keyword>
<dbReference type="InterPro" id="IPR006566">
    <property type="entry name" value="FBD"/>
</dbReference>
<dbReference type="SMART" id="SM00579">
    <property type="entry name" value="FBD"/>
    <property type="match status" value="1"/>
</dbReference>
<dbReference type="InterPro" id="IPR013101">
    <property type="entry name" value="LRR_PRU1-like"/>
</dbReference>
<feature type="domain" description="F-box" evidence="1">
    <location>
        <begin position="14"/>
        <end position="62"/>
    </location>
</feature>
<name>A0A9W3CFH0_RAPSA</name>
<proteinExistence type="predicted"/>